<dbReference type="AlphaFoldDB" id="A0A8S0XQK9"/>
<gene>
    <name evidence="1" type="ORF">AAE3_LOCUS10908</name>
</gene>
<name>A0A8S0XQK9_CYCAE</name>
<keyword evidence="2" id="KW-1185">Reference proteome</keyword>
<protein>
    <submittedName>
        <fullName evidence="1">Uncharacterized protein</fullName>
    </submittedName>
</protein>
<accession>A0A8S0XQK9</accession>
<comment type="caution">
    <text evidence="1">The sequence shown here is derived from an EMBL/GenBank/DDBJ whole genome shotgun (WGS) entry which is preliminary data.</text>
</comment>
<reference evidence="1 2" key="1">
    <citation type="submission" date="2020-01" db="EMBL/GenBank/DDBJ databases">
        <authorList>
            <person name="Gupta K D."/>
        </authorList>
    </citation>
    <scope>NUCLEOTIDE SEQUENCE [LARGE SCALE GENOMIC DNA]</scope>
</reference>
<dbReference type="EMBL" id="CACVBS010000069">
    <property type="protein sequence ID" value="CAA7268743.1"/>
    <property type="molecule type" value="Genomic_DNA"/>
</dbReference>
<evidence type="ECO:0000313" key="1">
    <source>
        <dbReference type="EMBL" id="CAA7268743.1"/>
    </source>
</evidence>
<dbReference type="Proteomes" id="UP000467700">
    <property type="component" value="Unassembled WGS sequence"/>
</dbReference>
<proteinExistence type="predicted"/>
<organism evidence="1 2">
    <name type="scientific">Cyclocybe aegerita</name>
    <name type="common">Black poplar mushroom</name>
    <name type="synonym">Agrocybe aegerita</name>
    <dbReference type="NCBI Taxonomy" id="1973307"/>
    <lineage>
        <taxon>Eukaryota</taxon>
        <taxon>Fungi</taxon>
        <taxon>Dikarya</taxon>
        <taxon>Basidiomycota</taxon>
        <taxon>Agaricomycotina</taxon>
        <taxon>Agaricomycetes</taxon>
        <taxon>Agaricomycetidae</taxon>
        <taxon>Agaricales</taxon>
        <taxon>Agaricineae</taxon>
        <taxon>Bolbitiaceae</taxon>
        <taxon>Cyclocybe</taxon>
    </lineage>
</organism>
<evidence type="ECO:0000313" key="2">
    <source>
        <dbReference type="Proteomes" id="UP000467700"/>
    </source>
</evidence>
<sequence length="209" mass="24104">MRRLFILLEGSTHLADYICRFVHIKFHVDSFSLRETAYSASGVQERSEDMEFEDIFAGVLFRLNNLEDLRLSHLCDEKPTRCPNYAPQPTPDTALEDLRETFDCRARAKMVFYGMDEQAQCMSTVVTRESYPHLRNFTIDFYSQLPDMEIQTSVLDDAEAVFGGMMKEHFTHLLGYPSIDVQITGEVEFQLNPLDRNSDCHALRKVSVS</sequence>